<accession>A0ABM9CLS7</accession>
<evidence type="ECO:0000313" key="3">
    <source>
        <dbReference type="Proteomes" id="UP000838686"/>
    </source>
</evidence>
<gene>
    <name evidence="2" type="ORF">PAECIP111893_04145</name>
</gene>
<dbReference type="SMART" id="SM00953">
    <property type="entry name" value="RES"/>
    <property type="match status" value="1"/>
</dbReference>
<name>A0ABM9CLS7_9BACL</name>
<proteinExistence type="predicted"/>
<dbReference type="EMBL" id="CAKMMF010000026">
    <property type="protein sequence ID" value="CAH1216514.1"/>
    <property type="molecule type" value="Genomic_DNA"/>
</dbReference>
<dbReference type="Pfam" id="PF08808">
    <property type="entry name" value="RES"/>
    <property type="match status" value="1"/>
</dbReference>
<evidence type="ECO:0000259" key="1">
    <source>
        <dbReference type="SMART" id="SM00953"/>
    </source>
</evidence>
<sequence>MLILVCGDCLKDRFFKKYVSTHSIEGQCIICRNTTKSVVNVEERSFQALFKAVIRYHYEEYHYNPHFGGYFHLRNLLINKNPIIEHQFSNQEDANLLYDELPKKGYAIDKYDVSIYYGFDDNIRGLFSSNLQDEESQMINDLEQRIKNENYFIIEKDLATMLEPITKLIQRKVHKGRSFYRARIGCEKQYFDHRGFNDITYFHEPYKDSKIGAPPPPIAVAGRLNRTGVSYLYLSSEMKTAVSEVRPHPGHLISVGQFTLKRDIIIADLLKLDLCDFCTDELLDWFVLLNSIGKKFSIPIIPEERDKYLITQLFAEVFRLLGFDGVVFQSSVADGYNLVLFDSTLCEYSEDKASVFRCENVEYSVRDTNEGVVFDKDKFDSWD</sequence>
<dbReference type="Proteomes" id="UP000838686">
    <property type="component" value="Unassembled WGS sequence"/>
</dbReference>
<organism evidence="2 3">
    <name type="scientific">Paenibacillus plantiphilus</name>
    <dbReference type="NCBI Taxonomy" id="2905650"/>
    <lineage>
        <taxon>Bacteria</taxon>
        <taxon>Bacillati</taxon>
        <taxon>Bacillota</taxon>
        <taxon>Bacilli</taxon>
        <taxon>Bacillales</taxon>
        <taxon>Paenibacillaceae</taxon>
        <taxon>Paenibacillus</taxon>
    </lineage>
</organism>
<comment type="caution">
    <text evidence="2">The sequence shown here is derived from an EMBL/GenBank/DDBJ whole genome shotgun (WGS) entry which is preliminary data.</text>
</comment>
<keyword evidence="3" id="KW-1185">Reference proteome</keyword>
<reference evidence="2" key="1">
    <citation type="submission" date="2022-01" db="EMBL/GenBank/DDBJ databases">
        <authorList>
            <person name="Criscuolo A."/>
        </authorList>
    </citation>
    <scope>NUCLEOTIDE SEQUENCE</scope>
    <source>
        <strain evidence="2">CIP111893</strain>
    </source>
</reference>
<protein>
    <recommendedName>
        <fullName evidence="1">RES domain-containing protein</fullName>
    </recommendedName>
</protein>
<evidence type="ECO:0000313" key="2">
    <source>
        <dbReference type="EMBL" id="CAH1216514.1"/>
    </source>
</evidence>
<dbReference type="RefSeq" id="WP_236344486.1">
    <property type="nucleotide sequence ID" value="NZ_CAKMMF010000026.1"/>
</dbReference>
<feature type="domain" description="RES" evidence="1">
    <location>
        <begin position="207"/>
        <end position="355"/>
    </location>
</feature>
<dbReference type="InterPro" id="IPR014914">
    <property type="entry name" value="RES_dom"/>
</dbReference>